<dbReference type="EMBL" id="CP001999">
    <property type="protein sequence ID" value="ADG92319.1"/>
    <property type="molecule type" value="Genomic_DNA"/>
</dbReference>
<proteinExistence type="predicted"/>
<dbReference type="HOGENOM" id="CLU_649953_0_0_7"/>
<keyword evidence="3" id="KW-1185">Reference proteome</keyword>
<feature type="transmembrane region" description="Helical" evidence="1">
    <location>
        <begin position="369"/>
        <end position="388"/>
    </location>
</feature>
<feature type="transmembrane region" description="Helical" evidence="1">
    <location>
        <begin position="452"/>
        <end position="471"/>
    </location>
</feature>
<feature type="transmembrane region" description="Helical" evidence="1">
    <location>
        <begin position="420"/>
        <end position="440"/>
    </location>
</feature>
<dbReference type="AlphaFoldDB" id="D5V286"/>
<sequence length="521" mass="62624">MNWRDYRLIKKESEDKYFCKFCQCNFNDAEYKITNDKNKCIFHCDKLTWITKDDPKDNDYNLSTEIVYFLNEKKIIFFWNKFKELVEEEINLSEDELYSRFSDFIFPELEESIFRDYSFKSDLVFNKNCSFEGNINFFKTIFNGKVYFDNCKIKGNISFGKSIFKDRFIFNNMKEIKKVCLRFAEFEKKVEFKESACKEIDLENTVFKSLCDFYKSKFTKVNFARTDFEKVSVFSETEFNCDVDFKYTKFLGKTIFRDTVISGKLNLRDTIFDAEANFLDITSIKRKQNEEKQFIDEPTDIKVANRETARVIKNFYDNSNNIIEANRFYKLEMNARLDEFNDMKFSDYRIFEKLVFLVHWISSNHSQNWLLSLFWIINLTYLYSYVLIQDFLLECKTSNTEICTEYYNLIHMIHPAFSNYLLYVSAALTMIAIPSLIMWISEEGKRKTFHSMLVLMLVNSYVLYAYISYDYKLKFFSNTINPFSIMMGNQHLIFLTLFYKVVIAYLTYQLIISIRQNTRRK</sequence>
<dbReference type="eggNOG" id="COG1357">
    <property type="taxonomic scope" value="Bacteria"/>
</dbReference>
<dbReference type="STRING" id="572480.Arnit_0654"/>
<dbReference type="RefSeq" id="WP_013134464.1">
    <property type="nucleotide sequence ID" value="NC_014166.1"/>
</dbReference>
<keyword evidence="1" id="KW-0812">Transmembrane</keyword>
<name>D5V286_ARCNC</name>
<protein>
    <recommendedName>
        <fullName evidence="4">Pentapeptide repeat protein</fullName>
    </recommendedName>
</protein>
<organism evidence="2 3">
    <name type="scientific">Arcobacter nitrofigilis (strain ATCC 33309 / DSM 7299 / CCUG 15893 / LMG 7604 / NCTC 12251 / CI)</name>
    <name type="common">Campylobacter nitrofigilis</name>
    <dbReference type="NCBI Taxonomy" id="572480"/>
    <lineage>
        <taxon>Bacteria</taxon>
        <taxon>Pseudomonadati</taxon>
        <taxon>Campylobacterota</taxon>
        <taxon>Epsilonproteobacteria</taxon>
        <taxon>Campylobacterales</taxon>
        <taxon>Arcobacteraceae</taxon>
        <taxon>Arcobacter</taxon>
    </lineage>
</organism>
<feature type="transmembrane region" description="Helical" evidence="1">
    <location>
        <begin position="491"/>
        <end position="511"/>
    </location>
</feature>
<keyword evidence="1" id="KW-1133">Transmembrane helix</keyword>
<evidence type="ECO:0008006" key="4">
    <source>
        <dbReference type="Google" id="ProtNLM"/>
    </source>
</evidence>
<evidence type="ECO:0000256" key="1">
    <source>
        <dbReference type="SAM" id="Phobius"/>
    </source>
</evidence>
<dbReference type="Gene3D" id="2.160.20.80">
    <property type="entry name" value="E3 ubiquitin-protein ligase SopA"/>
    <property type="match status" value="1"/>
</dbReference>
<accession>D5V286</accession>
<dbReference type="Proteomes" id="UP000000939">
    <property type="component" value="Chromosome"/>
</dbReference>
<keyword evidence="1" id="KW-0472">Membrane</keyword>
<gene>
    <name evidence="2" type="ordered locus">Arnit_0654</name>
</gene>
<evidence type="ECO:0000313" key="3">
    <source>
        <dbReference type="Proteomes" id="UP000000939"/>
    </source>
</evidence>
<evidence type="ECO:0000313" key="2">
    <source>
        <dbReference type="EMBL" id="ADG92319.1"/>
    </source>
</evidence>
<dbReference type="KEGG" id="ant:Arnit_0654"/>
<dbReference type="OrthoDB" id="5365493at2"/>
<reference evidence="2 3" key="1">
    <citation type="journal article" date="2010" name="Stand. Genomic Sci.">
        <title>Complete genome sequence of Arcobacter nitrofigilis type strain (CI).</title>
        <authorList>
            <person name="Pati A."/>
            <person name="Gronow S."/>
            <person name="Lapidus A."/>
            <person name="Copeland A."/>
            <person name="Glavina Del Rio T."/>
            <person name="Nolan M."/>
            <person name="Lucas S."/>
            <person name="Tice H."/>
            <person name="Cheng J.F."/>
            <person name="Han C."/>
            <person name="Chertkov O."/>
            <person name="Bruce D."/>
            <person name="Tapia R."/>
            <person name="Goodwin L."/>
            <person name="Pitluck S."/>
            <person name="Liolios K."/>
            <person name="Ivanova N."/>
            <person name="Mavromatis K."/>
            <person name="Chen A."/>
            <person name="Palaniappan K."/>
            <person name="Land M."/>
            <person name="Hauser L."/>
            <person name="Chang Y.J."/>
            <person name="Jeffries C.D."/>
            <person name="Detter J.C."/>
            <person name="Rohde M."/>
            <person name="Goker M."/>
            <person name="Bristow J."/>
            <person name="Eisen J.A."/>
            <person name="Markowitz V."/>
            <person name="Hugenholtz P."/>
            <person name="Klenk H.P."/>
            <person name="Kyrpides N.C."/>
        </authorList>
    </citation>
    <scope>NUCLEOTIDE SEQUENCE [LARGE SCALE GENOMIC DNA]</scope>
    <source>
        <strain evidence="3">ATCC 33309 / DSM 7299 / CCUG 15893 / LMG 7604 / NCTC 12251 / CI</strain>
    </source>
</reference>